<feature type="chain" id="PRO_5040118663" evidence="1">
    <location>
        <begin position="17"/>
        <end position="570"/>
    </location>
</feature>
<keyword evidence="4" id="KW-1185">Reference proteome</keyword>
<gene>
    <name evidence="3" type="ORF">HD556DRAFT_1524216</name>
</gene>
<evidence type="ECO:0000256" key="1">
    <source>
        <dbReference type="SAM" id="SignalP"/>
    </source>
</evidence>
<dbReference type="SUPFAM" id="SSF75304">
    <property type="entry name" value="Amidase signature (AS) enzymes"/>
    <property type="match status" value="1"/>
</dbReference>
<proteinExistence type="predicted"/>
<dbReference type="AlphaFoldDB" id="A0A9P7J4E8"/>
<dbReference type="PANTHER" id="PTHR42678">
    <property type="entry name" value="AMIDASE"/>
    <property type="match status" value="1"/>
</dbReference>
<dbReference type="OrthoDB" id="566138at2759"/>
<dbReference type="Pfam" id="PF01425">
    <property type="entry name" value="Amidase"/>
    <property type="match status" value="1"/>
</dbReference>
<reference evidence="3" key="1">
    <citation type="journal article" date="2020" name="New Phytol.">
        <title>Comparative genomics reveals dynamic genome evolution in host specialist ectomycorrhizal fungi.</title>
        <authorList>
            <person name="Lofgren L.A."/>
            <person name="Nguyen N.H."/>
            <person name="Vilgalys R."/>
            <person name="Ruytinx J."/>
            <person name="Liao H.L."/>
            <person name="Branco S."/>
            <person name="Kuo A."/>
            <person name="LaButti K."/>
            <person name="Lipzen A."/>
            <person name="Andreopoulos W."/>
            <person name="Pangilinan J."/>
            <person name="Riley R."/>
            <person name="Hundley H."/>
            <person name="Na H."/>
            <person name="Barry K."/>
            <person name="Grigoriev I.V."/>
            <person name="Stajich J.E."/>
            <person name="Kennedy P.G."/>
        </authorList>
    </citation>
    <scope>NUCLEOTIDE SEQUENCE</scope>
    <source>
        <strain evidence="3">S12</strain>
    </source>
</reference>
<organism evidence="3 4">
    <name type="scientific">Suillus plorans</name>
    <dbReference type="NCBI Taxonomy" id="116603"/>
    <lineage>
        <taxon>Eukaryota</taxon>
        <taxon>Fungi</taxon>
        <taxon>Dikarya</taxon>
        <taxon>Basidiomycota</taxon>
        <taxon>Agaricomycotina</taxon>
        <taxon>Agaricomycetes</taxon>
        <taxon>Agaricomycetidae</taxon>
        <taxon>Boletales</taxon>
        <taxon>Suillineae</taxon>
        <taxon>Suillaceae</taxon>
        <taxon>Suillus</taxon>
    </lineage>
</organism>
<dbReference type="PANTHER" id="PTHR42678:SF34">
    <property type="entry name" value="OS04G0183300 PROTEIN"/>
    <property type="match status" value="1"/>
</dbReference>
<dbReference type="Gene3D" id="3.90.1300.10">
    <property type="entry name" value="Amidase signature (AS) domain"/>
    <property type="match status" value="1"/>
</dbReference>
<accession>A0A9P7J4E8</accession>
<dbReference type="Proteomes" id="UP000719766">
    <property type="component" value="Unassembled WGS sequence"/>
</dbReference>
<evidence type="ECO:0000313" key="4">
    <source>
        <dbReference type="Proteomes" id="UP000719766"/>
    </source>
</evidence>
<dbReference type="InterPro" id="IPR023631">
    <property type="entry name" value="Amidase_dom"/>
</dbReference>
<feature type="signal peptide" evidence="1">
    <location>
        <begin position="1"/>
        <end position="16"/>
    </location>
</feature>
<evidence type="ECO:0000313" key="3">
    <source>
        <dbReference type="EMBL" id="KAG1802168.1"/>
    </source>
</evidence>
<dbReference type="InterPro" id="IPR036928">
    <property type="entry name" value="AS_sf"/>
</dbReference>
<dbReference type="EMBL" id="JABBWE010000006">
    <property type="protein sequence ID" value="KAG1802168.1"/>
    <property type="molecule type" value="Genomic_DNA"/>
</dbReference>
<evidence type="ECO:0000259" key="2">
    <source>
        <dbReference type="Pfam" id="PF01425"/>
    </source>
</evidence>
<feature type="domain" description="Amidase" evidence="2">
    <location>
        <begin position="77"/>
        <end position="535"/>
    </location>
</feature>
<keyword evidence="1" id="KW-0732">Signal</keyword>
<name>A0A9P7J4E8_9AGAM</name>
<protein>
    <submittedName>
        <fullName evidence="3">Amidase signature domain-containing protein</fullName>
    </submittedName>
</protein>
<dbReference type="RefSeq" id="XP_041165360.1">
    <property type="nucleotide sequence ID" value="XM_041309232.1"/>
</dbReference>
<comment type="caution">
    <text evidence="3">The sequence shown here is derived from an EMBL/GenBank/DDBJ whole genome shotgun (WGS) entry which is preliminary data.</text>
</comment>
<dbReference type="GeneID" id="64602996"/>
<sequence>MGAKLLTLFWAWLALGQSLYISRPVVYASITTPLPDLYEASVIELQAGLTSGQFTSVDLIKVRKHASSLAYHKSPAAYFARIEEVNLQGPVLRAVIETNPSALQEAAVLDFERLTYGPRSALHGIPVLVKDNIATVAFEGMNTTAGSYSLLNSVVPDDAGVVKRLREAGAIILGKANLSEWAHFRGNIASGWSGRGGQCTNAYYPNADPCGSSAGSGVSASIGLTAVALGTETDGSITCPANQNNVVGIKPTVGLTSRAGVIPISEHQDTVGPLTRSVTDAAIVLSIIAGPDPNDNFTLAQPTPVPDYIMALSNTSLVGKRIGVPRAVFLNDSLTGNDPYVNQIFEQALETLQILGATIVDPADLPSAYEIYESNNETVVLDVDFKVQLNAWFDSLVANPSGVASLEDLIMFDNSNPTLEEPAGYTDQSILIESQATTGFNASYYQSLAFDKELGATNGIDAALKMYALDALVLPAPGYTTVPAAIAGYPIVTVPLGFYPENVTIGSAGPETVYPAPGVPIGLSFLGTAWSEYSLISFAYAYEQKTQTRLQRKAYAAAIPTTQLADVIGR</sequence>